<name>A0A2T4IG97_9RHOO</name>
<evidence type="ECO:0000256" key="6">
    <source>
        <dbReference type="SAM" id="Phobius"/>
    </source>
</evidence>
<accession>A0A2T4IG97</accession>
<keyword evidence="3 6" id="KW-1133">Transmembrane helix</keyword>
<reference evidence="7 8" key="1">
    <citation type="submission" date="2018-03" db="EMBL/GenBank/DDBJ databases">
        <authorList>
            <person name="Keele B.F."/>
        </authorList>
    </citation>
    <scope>NUCLEOTIDE SEQUENCE [LARGE SCALE GENOMIC DNA]</scope>
    <source>
        <strain evidence="7 8">D20</strain>
    </source>
</reference>
<dbReference type="Proteomes" id="UP000241193">
    <property type="component" value="Unassembled WGS sequence"/>
</dbReference>
<keyword evidence="4 6" id="KW-0472">Membrane</keyword>
<feature type="transmembrane region" description="Helical" evidence="6">
    <location>
        <begin position="20"/>
        <end position="38"/>
    </location>
</feature>
<reference evidence="7 8" key="2">
    <citation type="submission" date="2018-04" db="EMBL/GenBank/DDBJ databases">
        <title>Thauera lacus sp. nov., isolated from an saline lake in Inner Mongolia, China.</title>
        <authorList>
            <person name="Liang Q.-Y."/>
        </authorList>
    </citation>
    <scope>NUCLEOTIDE SEQUENCE [LARGE SCALE GENOMIC DNA]</scope>
    <source>
        <strain evidence="7 8">D20</strain>
    </source>
</reference>
<dbReference type="OrthoDB" id="8565703at2"/>
<dbReference type="AlphaFoldDB" id="A0A2T4IG97"/>
<dbReference type="InterPro" id="IPR059112">
    <property type="entry name" value="CysZ/EI24"/>
</dbReference>
<dbReference type="EMBL" id="PZKC01000005">
    <property type="protein sequence ID" value="PTD96799.1"/>
    <property type="molecule type" value="Genomic_DNA"/>
</dbReference>
<evidence type="ECO:0000256" key="2">
    <source>
        <dbReference type="ARBA" id="ARBA00022692"/>
    </source>
</evidence>
<evidence type="ECO:0000256" key="4">
    <source>
        <dbReference type="ARBA" id="ARBA00023136"/>
    </source>
</evidence>
<feature type="region of interest" description="Disordered" evidence="5">
    <location>
        <begin position="243"/>
        <end position="264"/>
    </location>
</feature>
<dbReference type="Pfam" id="PF07264">
    <property type="entry name" value="EI24"/>
    <property type="match status" value="1"/>
</dbReference>
<dbReference type="RefSeq" id="WP_107493200.1">
    <property type="nucleotide sequence ID" value="NZ_PZKC01000005.1"/>
</dbReference>
<proteinExistence type="predicted"/>
<evidence type="ECO:0000313" key="7">
    <source>
        <dbReference type="EMBL" id="PTD96799.1"/>
    </source>
</evidence>
<feature type="transmembrane region" description="Helical" evidence="6">
    <location>
        <begin position="76"/>
        <end position="106"/>
    </location>
</feature>
<feature type="transmembrane region" description="Helical" evidence="6">
    <location>
        <begin position="151"/>
        <end position="169"/>
    </location>
</feature>
<evidence type="ECO:0008006" key="9">
    <source>
        <dbReference type="Google" id="ProtNLM"/>
    </source>
</evidence>
<evidence type="ECO:0000256" key="3">
    <source>
        <dbReference type="ARBA" id="ARBA00022989"/>
    </source>
</evidence>
<comment type="subcellular location">
    <subcellularLocation>
        <location evidence="1">Membrane</location>
        <topology evidence="1">Multi-pass membrane protein</topology>
    </subcellularLocation>
</comment>
<comment type="caution">
    <text evidence="7">The sequence shown here is derived from an EMBL/GenBank/DDBJ whole genome shotgun (WGS) entry which is preliminary data.</text>
</comment>
<gene>
    <name evidence="7" type="ORF">C8261_08295</name>
</gene>
<evidence type="ECO:0000256" key="1">
    <source>
        <dbReference type="ARBA" id="ARBA00004141"/>
    </source>
</evidence>
<organism evidence="7 8">
    <name type="scientific">Pseudothauera lacus</name>
    <dbReference type="NCBI Taxonomy" id="2136175"/>
    <lineage>
        <taxon>Bacteria</taxon>
        <taxon>Pseudomonadati</taxon>
        <taxon>Pseudomonadota</taxon>
        <taxon>Betaproteobacteria</taxon>
        <taxon>Rhodocyclales</taxon>
        <taxon>Zoogloeaceae</taxon>
        <taxon>Pseudothauera</taxon>
    </lineage>
</organism>
<feature type="transmembrane region" description="Helical" evidence="6">
    <location>
        <begin position="44"/>
        <end position="64"/>
    </location>
</feature>
<sequence>MSALLLAIGRALRSLGRRGVLWHLLWPGLVAALIWLLVGILSWSVLIATVLDWVLGWPGLGAWLSSSESATAVLAVLVKIAVFLLFVPLIYITAAVLVGAVALPLILEKVSVAEYGDLELRRGGSALGSVWNTAAAATLFVCALLLSLPLWLIPGLGLVITVALTAWLNQRAFAYDALMLHADADELAALPRVHRLPMLTLGGLGALMAYVPVFNILAPAFCGLTFVHFMLESLRRERAEHGVTLLDPEPQTSTSVEQTWHLEP</sequence>
<keyword evidence="8" id="KW-1185">Reference proteome</keyword>
<feature type="transmembrane region" description="Helical" evidence="6">
    <location>
        <begin position="126"/>
        <end position="146"/>
    </location>
</feature>
<evidence type="ECO:0000313" key="8">
    <source>
        <dbReference type="Proteomes" id="UP000241193"/>
    </source>
</evidence>
<feature type="transmembrane region" description="Helical" evidence="6">
    <location>
        <begin position="207"/>
        <end position="231"/>
    </location>
</feature>
<evidence type="ECO:0000256" key="5">
    <source>
        <dbReference type="SAM" id="MobiDB-lite"/>
    </source>
</evidence>
<protein>
    <recommendedName>
        <fullName evidence="9">Transmembrane protein</fullName>
    </recommendedName>
</protein>
<keyword evidence="2 6" id="KW-0812">Transmembrane</keyword>